<feature type="domain" description="NIPSNAP" evidence="2">
    <location>
        <begin position="3"/>
        <end position="99"/>
    </location>
</feature>
<reference evidence="3" key="1">
    <citation type="journal article" date="2014" name="Int. J. Syst. Evol. Microbiol.">
        <title>Complete genome sequence of Corynebacterium casei LMG S-19264T (=DSM 44701T), isolated from a smear-ripened cheese.</title>
        <authorList>
            <consortium name="US DOE Joint Genome Institute (JGI-PGF)"/>
            <person name="Walter F."/>
            <person name="Albersmeier A."/>
            <person name="Kalinowski J."/>
            <person name="Ruckert C."/>
        </authorList>
    </citation>
    <scope>NUCLEOTIDE SEQUENCE</scope>
    <source>
        <strain evidence="3">KCTC 42650</strain>
    </source>
</reference>
<comment type="similarity">
    <text evidence="1">Belongs to the NipSnap family.</text>
</comment>
<dbReference type="AlphaFoldDB" id="A0A8J3GXE6"/>
<organism evidence="3 4">
    <name type="scientific">Seohaeicola zhoushanensis</name>
    <dbReference type="NCBI Taxonomy" id="1569283"/>
    <lineage>
        <taxon>Bacteria</taxon>
        <taxon>Pseudomonadati</taxon>
        <taxon>Pseudomonadota</taxon>
        <taxon>Alphaproteobacteria</taxon>
        <taxon>Rhodobacterales</taxon>
        <taxon>Roseobacteraceae</taxon>
        <taxon>Seohaeicola</taxon>
    </lineage>
</organism>
<keyword evidence="4" id="KW-1185">Reference proteome</keyword>
<proteinExistence type="inferred from homology"/>
<dbReference type="InterPro" id="IPR051557">
    <property type="entry name" value="NipSnap_domain"/>
</dbReference>
<evidence type="ECO:0000313" key="3">
    <source>
        <dbReference type="EMBL" id="GHF48431.1"/>
    </source>
</evidence>
<dbReference type="PANTHER" id="PTHR21017">
    <property type="entry name" value="NIPSNAP-RELATED"/>
    <property type="match status" value="1"/>
</dbReference>
<dbReference type="Gene3D" id="3.30.70.100">
    <property type="match status" value="1"/>
</dbReference>
<sequence>MIYELRAYDLLPGKGPQYLDHFRQDGVQYVTRHLPMAGYWLTDSGSLNRLYHLWIYTSLDERLACRAGLAGDADWNDGFVPKGFPLIVAQRNMLMELNEDSAALAAVRDARKQVHPGQAASSAMFEPGYLSLTFGEGRVAGAECLGRWRVVSGEAPGTSVTLCRHAMDAPLAAVGEVQRHELLRALSCSPLR</sequence>
<protein>
    <recommendedName>
        <fullName evidence="2">NIPSNAP domain-containing protein</fullName>
    </recommendedName>
</protein>
<dbReference type="SUPFAM" id="SSF54909">
    <property type="entry name" value="Dimeric alpha+beta barrel"/>
    <property type="match status" value="1"/>
</dbReference>
<evidence type="ECO:0000313" key="4">
    <source>
        <dbReference type="Proteomes" id="UP000626220"/>
    </source>
</evidence>
<reference evidence="3" key="2">
    <citation type="submission" date="2020-09" db="EMBL/GenBank/DDBJ databases">
        <authorList>
            <person name="Sun Q."/>
            <person name="Kim S."/>
        </authorList>
    </citation>
    <scope>NUCLEOTIDE SEQUENCE</scope>
    <source>
        <strain evidence="3">KCTC 42650</strain>
    </source>
</reference>
<dbReference type="RefSeq" id="WP_189679934.1">
    <property type="nucleotide sequence ID" value="NZ_BNCJ01000004.1"/>
</dbReference>
<dbReference type="InterPro" id="IPR012577">
    <property type="entry name" value="NIPSNAP"/>
</dbReference>
<name>A0A8J3GXE6_9RHOB</name>
<dbReference type="Proteomes" id="UP000626220">
    <property type="component" value="Unassembled WGS sequence"/>
</dbReference>
<gene>
    <name evidence="3" type="ORF">GCM10017056_19970</name>
</gene>
<evidence type="ECO:0000256" key="1">
    <source>
        <dbReference type="ARBA" id="ARBA00005291"/>
    </source>
</evidence>
<evidence type="ECO:0000259" key="2">
    <source>
        <dbReference type="Pfam" id="PF07978"/>
    </source>
</evidence>
<dbReference type="EMBL" id="BNCJ01000004">
    <property type="protein sequence ID" value="GHF48431.1"/>
    <property type="molecule type" value="Genomic_DNA"/>
</dbReference>
<accession>A0A8J3GXE6</accession>
<dbReference type="Pfam" id="PF07978">
    <property type="entry name" value="NIPSNAP"/>
    <property type="match status" value="1"/>
</dbReference>
<comment type="caution">
    <text evidence="3">The sequence shown here is derived from an EMBL/GenBank/DDBJ whole genome shotgun (WGS) entry which is preliminary data.</text>
</comment>
<dbReference type="PANTHER" id="PTHR21017:SF17">
    <property type="entry name" value="PROTEIN NIPSNAP"/>
    <property type="match status" value="1"/>
</dbReference>
<dbReference type="InterPro" id="IPR011008">
    <property type="entry name" value="Dimeric_a/b-barrel"/>
</dbReference>